<feature type="signal peptide" evidence="1">
    <location>
        <begin position="1"/>
        <end position="20"/>
    </location>
</feature>
<proteinExistence type="predicted"/>
<evidence type="ECO:0008006" key="4">
    <source>
        <dbReference type="Google" id="ProtNLM"/>
    </source>
</evidence>
<name>A0A256FC39_9HYPH</name>
<evidence type="ECO:0000313" key="3">
    <source>
        <dbReference type="Proteomes" id="UP000216478"/>
    </source>
</evidence>
<keyword evidence="1" id="KW-0732">Signal</keyword>
<protein>
    <recommendedName>
        <fullName evidence="4">MSP domain-containing protein</fullName>
    </recommendedName>
</protein>
<evidence type="ECO:0000313" key="2">
    <source>
        <dbReference type="EMBL" id="OYR12432.1"/>
    </source>
</evidence>
<organism evidence="2 3">
    <name type="scientific">Brucella grignonensis</name>
    <dbReference type="NCBI Taxonomy" id="94627"/>
    <lineage>
        <taxon>Bacteria</taxon>
        <taxon>Pseudomonadati</taxon>
        <taxon>Pseudomonadota</taxon>
        <taxon>Alphaproteobacteria</taxon>
        <taxon>Hyphomicrobiales</taxon>
        <taxon>Brucellaceae</taxon>
        <taxon>Brucella/Ochrobactrum group</taxon>
        <taxon>Brucella</taxon>
    </lineage>
</organism>
<gene>
    <name evidence="2" type="ORF">CEV33_1216</name>
</gene>
<feature type="chain" id="PRO_5012965531" description="MSP domain-containing protein" evidence="1">
    <location>
        <begin position="21"/>
        <end position="152"/>
    </location>
</feature>
<dbReference type="AlphaFoldDB" id="A0A256FC39"/>
<dbReference type="RefSeq" id="WP_094540642.1">
    <property type="nucleotide sequence ID" value="NZ_JBHEER010000005.1"/>
</dbReference>
<dbReference type="OrthoDB" id="5343781at2"/>
<comment type="caution">
    <text evidence="2">The sequence shown here is derived from an EMBL/GenBank/DDBJ whole genome shotgun (WGS) entry which is preliminary data.</text>
</comment>
<reference evidence="2 3" key="1">
    <citation type="submission" date="2017-07" db="EMBL/GenBank/DDBJ databases">
        <title>Phylogenetic study on the rhizospheric bacterium Ochrobactrum sp. A44.</title>
        <authorList>
            <person name="Krzyzanowska D.M."/>
            <person name="Ossowicki A."/>
            <person name="Rajewska M."/>
            <person name="Maciag T."/>
            <person name="Kaczynski Z."/>
            <person name="Czerwicka M."/>
            <person name="Jafra S."/>
        </authorList>
    </citation>
    <scope>NUCLEOTIDE SEQUENCE [LARGE SCALE GENOMIC DNA]</scope>
    <source>
        <strain evidence="2 3">OgA9a</strain>
    </source>
</reference>
<evidence type="ECO:0000256" key="1">
    <source>
        <dbReference type="SAM" id="SignalP"/>
    </source>
</evidence>
<sequence length="152" mass="16154">MKKAILAAIMLTAIPFAAQADDDSDTKPEAGMGLAGLLSKPNREILPDLTLSAGQPVSKAQLKLKSGKYYIVKIKADGSQELALEGAGFFRAVWINEIVIEGIEIRPLGVDSIEFDEAGEAEISFVAIKPGSYHLKVPGSKGDSQQVAITIE</sequence>
<dbReference type="Proteomes" id="UP000216478">
    <property type="component" value="Unassembled WGS sequence"/>
</dbReference>
<keyword evidence="3" id="KW-1185">Reference proteome</keyword>
<dbReference type="EMBL" id="NNRL01000159">
    <property type="protein sequence ID" value="OYR12432.1"/>
    <property type="molecule type" value="Genomic_DNA"/>
</dbReference>
<accession>A0A256FC39</accession>